<keyword evidence="5" id="KW-1185">Reference proteome</keyword>
<dbReference type="CDD" id="cd17574">
    <property type="entry name" value="REC_OmpR"/>
    <property type="match status" value="1"/>
</dbReference>
<name>A0A1H5TGC1_9RHOB</name>
<keyword evidence="1 2" id="KW-0597">Phosphoprotein</keyword>
<dbReference type="AlphaFoldDB" id="A0A1H5TGC1"/>
<evidence type="ECO:0000313" key="5">
    <source>
        <dbReference type="Proteomes" id="UP000236742"/>
    </source>
</evidence>
<dbReference type="EMBL" id="FNVD01000002">
    <property type="protein sequence ID" value="SEF61856.1"/>
    <property type="molecule type" value="Genomic_DNA"/>
</dbReference>
<evidence type="ECO:0000313" key="4">
    <source>
        <dbReference type="EMBL" id="SEF61856.1"/>
    </source>
</evidence>
<evidence type="ECO:0000259" key="3">
    <source>
        <dbReference type="PROSITE" id="PS50110"/>
    </source>
</evidence>
<reference evidence="4 5" key="1">
    <citation type="submission" date="2016-10" db="EMBL/GenBank/DDBJ databases">
        <authorList>
            <person name="de Groot N.N."/>
        </authorList>
    </citation>
    <scope>NUCLEOTIDE SEQUENCE [LARGE SCALE GENOMIC DNA]</scope>
    <source>
        <strain evidence="4 5">DSM 23413</strain>
    </source>
</reference>
<feature type="modified residue" description="4-aspartylphosphate" evidence="2">
    <location>
        <position position="79"/>
    </location>
</feature>
<dbReference type="InterPro" id="IPR050595">
    <property type="entry name" value="Bact_response_regulator"/>
</dbReference>
<dbReference type="GO" id="GO:0000160">
    <property type="term" value="P:phosphorelay signal transduction system"/>
    <property type="evidence" value="ECO:0007669"/>
    <property type="project" value="InterPro"/>
</dbReference>
<dbReference type="Gene3D" id="3.40.50.2300">
    <property type="match status" value="1"/>
</dbReference>
<protein>
    <submittedName>
        <fullName evidence="4">Response regulator receiver domain-containing protein</fullName>
    </submittedName>
</protein>
<organism evidence="4 5">
    <name type="scientific">Jhaorihella thermophila</name>
    <dbReference type="NCBI Taxonomy" id="488547"/>
    <lineage>
        <taxon>Bacteria</taxon>
        <taxon>Pseudomonadati</taxon>
        <taxon>Pseudomonadota</taxon>
        <taxon>Alphaproteobacteria</taxon>
        <taxon>Rhodobacterales</taxon>
        <taxon>Paracoccaceae</taxon>
        <taxon>Jhaorihella</taxon>
    </lineage>
</organism>
<gene>
    <name evidence="4" type="ORF">SAMN05421751_102262</name>
</gene>
<sequence>MSGRVITGSPADPTARAAKASAKDKMKLLVVDDEASILELLKTALSALGSYDVAIASSGADALRRIDREDPPFDCFLLDIQMPEMNGIDLCREIRKFPEYTDTPIVMLTAMSEKKYVDEAFTAGATDYLTKPFDFLELRSRLGTARKLVQQNMQASTSREEARKLKNELDTTLQFSLEDPIRIEGVERVLGYTQFENYVLQLSKGRRFTSWATAIKIARAKDLHLSMPSTHFRDILHDVAYAIAKLTKANGNILSYRGNGTFLCISDGKKKTPFAGMEEQMNRLLATLVARRQINANVELIVGESFPMRSLTKLGALYALNRAIENVQLRDQSLGEAAELSKKVLKRRTLTTEEAHLERRSYEVMLHQLLREERSLRKL</sequence>
<dbReference type="PANTHER" id="PTHR44591:SF3">
    <property type="entry name" value="RESPONSE REGULATORY DOMAIN-CONTAINING PROTEIN"/>
    <property type="match status" value="1"/>
</dbReference>
<dbReference type="PANTHER" id="PTHR44591">
    <property type="entry name" value="STRESS RESPONSE REGULATOR PROTEIN 1"/>
    <property type="match status" value="1"/>
</dbReference>
<feature type="domain" description="Response regulatory" evidence="3">
    <location>
        <begin position="27"/>
        <end position="146"/>
    </location>
</feature>
<proteinExistence type="predicted"/>
<evidence type="ECO:0000256" key="2">
    <source>
        <dbReference type="PROSITE-ProRule" id="PRU00169"/>
    </source>
</evidence>
<dbReference type="InterPro" id="IPR001789">
    <property type="entry name" value="Sig_transdc_resp-reg_receiver"/>
</dbReference>
<evidence type="ECO:0000256" key="1">
    <source>
        <dbReference type="ARBA" id="ARBA00022553"/>
    </source>
</evidence>
<accession>A0A1H5TGC1</accession>
<dbReference type="Pfam" id="PF00072">
    <property type="entry name" value="Response_reg"/>
    <property type="match status" value="1"/>
</dbReference>
<dbReference type="SUPFAM" id="SSF52172">
    <property type="entry name" value="CheY-like"/>
    <property type="match status" value="1"/>
</dbReference>
<dbReference type="PROSITE" id="PS50110">
    <property type="entry name" value="RESPONSE_REGULATORY"/>
    <property type="match status" value="1"/>
</dbReference>
<dbReference type="InterPro" id="IPR011006">
    <property type="entry name" value="CheY-like_superfamily"/>
</dbReference>
<dbReference type="SMART" id="SM00448">
    <property type="entry name" value="REC"/>
    <property type="match status" value="1"/>
</dbReference>
<dbReference type="Proteomes" id="UP000236742">
    <property type="component" value="Unassembled WGS sequence"/>
</dbReference>